<dbReference type="EMBL" id="SBKP01000023">
    <property type="protein sequence ID" value="RXR25186.1"/>
    <property type="molecule type" value="Genomic_DNA"/>
</dbReference>
<dbReference type="AlphaFoldDB" id="A0A4Q1KE68"/>
<dbReference type="OrthoDB" id="7605391at2"/>
<reference evidence="2" key="1">
    <citation type="submission" date="2019-01" db="EMBL/GenBank/DDBJ databases">
        <title>Cytophagaceae bacterium strain CAR-16.</title>
        <authorList>
            <person name="Chen W.-M."/>
        </authorList>
    </citation>
    <scope>NUCLEOTIDE SEQUENCE [LARGE SCALE GENOMIC DNA]</scope>
    <source>
        <strain evidence="2">CHR27</strain>
    </source>
</reference>
<proteinExistence type="predicted"/>
<gene>
    <name evidence="1" type="ORF">EQG66_14590</name>
</gene>
<dbReference type="Proteomes" id="UP000290958">
    <property type="component" value="Unassembled WGS sequence"/>
</dbReference>
<accession>A0A4Q1KE68</accession>
<evidence type="ECO:0000313" key="2">
    <source>
        <dbReference type="Proteomes" id="UP000290958"/>
    </source>
</evidence>
<name>A0A4Q1KE68_9SPHN</name>
<organism evidence="1 2">
    <name type="scientific">Sphingobium fluviale</name>
    <dbReference type="NCBI Taxonomy" id="2506423"/>
    <lineage>
        <taxon>Bacteria</taxon>
        <taxon>Pseudomonadati</taxon>
        <taxon>Pseudomonadota</taxon>
        <taxon>Alphaproteobacteria</taxon>
        <taxon>Sphingomonadales</taxon>
        <taxon>Sphingomonadaceae</taxon>
        <taxon>Sphingobium</taxon>
    </lineage>
</organism>
<comment type="caution">
    <text evidence="1">The sequence shown here is derived from an EMBL/GenBank/DDBJ whole genome shotgun (WGS) entry which is preliminary data.</text>
</comment>
<sequence length="67" mass="7476">MADRGSCLFIQSDTLFVVEADMIHRRAAPAHANIDEPLARIMLVNMDIGNRAPQGPHRGQFAFQDKL</sequence>
<evidence type="ECO:0000313" key="1">
    <source>
        <dbReference type="EMBL" id="RXR25186.1"/>
    </source>
</evidence>
<keyword evidence="2" id="KW-1185">Reference proteome</keyword>
<protein>
    <submittedName>
        <fullName evidence="1">Uncharacterized protein</fullName>
    </submittedName>
</protein>